<gene>
    <name evidence="2" type="ORF">FISHEDRAFT_60056</name>
</gene>
<feature type="region of interest" description="Disordered" evidence="1">
    <location>
        <begin position="1"/>
        <end position="40"/>
    </location>
</feature>
<dbReference type="Proteomes" id="UP000054144">
    <property type="component" value="Unassembled WGS sequence"/>
</dbReference>
<organism evidence="2 3">
    <name type="scientific">Fistulina hepatica ATCC 64428</name>
    <dbReference type="NCBI Taxonomy" id="1128425"/>
    <lineage>
        <taxon>Eukaryota</taxon>
        <taxon>Fungi</taxon>
        <taxon>Dikarya</taxon>
        <taxon>Basidiomycota</taxon>
        <taxon>Agaricomycotina</taxon>
        <taxon>Agaricomycetes</taxon>
        <taxon>Agaricomycetidae</taxon>
        <taxon>Agaricales</taxon>
        <taxon>Fistulinaceae</taxon>
        <taxon>Fistulina</taxon>
    </lineage>
</organism>
<reference evidence="2 3" key="1">
    <citation type="journal article" date="2015" name="Fungal Genet. Biol.">
        <title>Evolution of novel wood decay mechanisms in Agaricales revealed by the genome sequences of Fistulina hepatica and Cylindrobasidium torrendii.</title>
        <authorList>
            <person name="Floudas D."/>
            <person name="Held B.W."/>
            <person name="Riley R."/>
            <person name="Nagy L.G."/>
            <person name="Koehler G."/>
            <person name="Ransdell A.S."/>
            <person name="Younus H."/>
            <person name="Chow J."/>
            <person name="Chiniquy J."/>
            <person name="Lipzen A."/>
            <person name="Tritt A."/>
            <person name="Sun H."/>
            <person name="Haridas S."/>
            <person name="LaButti K."/>
            <person name="Ohm R.A."/>
            <person name="Kues U."/>
            <person name="Blanchette R.A."/>
            <person name="Grigoriev I.V."/>
            <person name="Minto R.E."/>
            <person name="Hibbett D.S."/>
        </authorList>
    </citation>
    <scope>NUCLEOTIDE SEQUENCE [LARGE SCALE GENOMIC DNA]</scope>
    <source>
        <strain evidence="2 3">ATCC 64428</strain>
    </source>
</reference>
<feature type="compositionally biased region" description="Basic and acidic residues" evidence="1">
    <location>
        <begin position="22"/>
        <end position="40"/>
    </location>
</feature>
<evidence type="ECO:0000256" key="1">
    <source>
        <dbReference type="SAM" id="MobiDB-lite"/>
    </source>
</evidence>
<evidence type="ECO:0000313" key="2">
    <source>
        <dbReference type="EMBL" id="KIY46811.1"/>
    </source>
</evidence>
<dbReference type="AlphaFoldDB" id="A0A0D7AA67"/>
<evidence type="ECO:0000313" key="3">
    <source>
        <dbReference type="Proteomes" id="UP000054144"/>
    </source>
</evidence>
<keyword evidence="3" id="KW-1185">Reference proteome</keyword>
<sequence length="239" mass="25572">MVPLTLSMEYERLRPTTASPTGEEHLEEGQAERPSAERTFPEASCAGMRTASGGRADCAVNGGRGSGILGGGICTTQAHPSVAVPTLPLRIRPAFADADVTLLMLLPRERENCRADDAARMGDLRVLSEPRLKLERRRRMRGRQGESVSAVGEATGVDLSSCMSTSLQMGSSKGSLRWDDGVVNGASWNTYTDSIGGASRPDEKNAEYVAIIVVVVHEAKKKSVGEEKQLTGCRRGGKK</sequence>
<protein>
    <submittedName>
        <fullName evidence="2">Uncharacterized protein</fullName>
    </submittedName>
</protein>
<proteinExistence type="predicted"/>
<accession>A0A0D7AA67</accession>
<dbReference type="EMBL" id="KN882022">
    <property type="protein sequence ID" value="KIY46811.1"/>
    <property type="molecule type" value="Genomic_DNA"/>
</dbReference>
<name>A0A0D7AA67_9AGAR</name>